<name>A0ABR7NLU3_9FIRM</name>
<comment type="subcellular location">
    <subcellularLocation>
        <location evidence="1">Membrane</location>
        <topology evidence="1">Multi-pass membrane protein</topology>
    </subcellularLocation>
</comment>
<dbReference type="EMBL" id="JACRTB010000028">
    <property type="protein sequence ID" value="MBC8577376.1"/>
    <property type="molecule type" value="Genomic_DNA"/>
</dbReference>
<dbReference type="InterPro" id="IPR002810">
    <property type="entry name" value="NfeD-like_C"/>
</dbReference>
<evidence type="ECO:0000256" key="5">
    <source>
        <dbReference type="SAM" id="Phobius"/>
    </source>
</evidence>
<feature type="transmembrane region" description="Helical" evidence="5">
    <location>
        <begin position="46"/>
        <end position="64"/>
    </location>
</feature>
<evidence type="ECO:0000256" key="2">
    <source>
        <dbReference type="ARBA" id="ARBA00022692"/>
    </source>
</evidence>
<comment type="caution">
    <text evidence="7">The sequence shown here is derived from an EMBL/GenBank/DDBJ whole genome shotgun (WGS) entry which is preliminary data.</text>
</comment>
<accession>A0ABR7NLU3</accession>
<keyword evidence="3 5" id="KW-1133">Transmembrane helix</keyword>
<dbReference type="InterPro" id="IPR052165">
    <property type="entry name" value="Membrane_assoc_protease"/>
</dbReference>
<dbReference type="Proteomes" id="UP000658131">
    <property type="component" value="Unassembled WGS sequence"/>
</dbReference>
<feature type="domain" description="NfeD-like C-terminal" evidence="6">
    <location>
        <begin position="82"/>
        <end position="142"/>
    </location>
</feature>
<evidence type="ECO:0000313" key="8">
    <source>
        <dbReference type="Proteomes" id="UP000658131"/>
    </source>
</evidence>
<dbReference type="SUPFAM" id="SSF141322">
    <property type="entry name" value="NfeD domain-like"/>
    <property type="match status" value="1"/>
</dbReference>
<evidence type="ECO:0000256" key="1">
    <source>
        <dbReference type="ARBA" id="ARBA00004141"/>
    </source>
</evidence>
<keyword evidence="8" id="KW-1185">Reference proteome</keyword>
<protein>
    <submittedName>
        <fullName evidence="7">NfeD family protein</fullName>
    </submittedName>
</protein>
<dbReference type="PANTHER" id="PTHR33507:SF3">
    <property type="entry name" value="INNER MEMBRANE PROTEIN YBBJ"/>
    <property type="match status" value="1"/>
</dbReference>
<evidence type="ECO:0000256" key="3">
    <source>
        <dbReference type="ARBA" id="ARBA00022989"/>
    </source>
</evidence>
<keyword evidence="2 5" id="KW-0812">Transmembrane</keyword>
<keyword evidence="4 5" id="KW-0472">Membrane</keyword>
<dbReference type="InterPro" id="IPR012340">
    <property type="entry name" value="NA-bd_OB-fold"/>
</dbReference>
<evidence type="ECO:0000259" key="6">
    <source>
        <dbReference type="Pfam" id="PF01957"/>
    </source>
</evidence>
<reference evidence="7 8" key="1">
    <citation type="submission" date="2020-08" db="EMBL/GenBank/DDBJ databases">
        <title>Genome public.</title>
        <authorList>
            <person name="Liu C."/>
            <person name="Sun Q."/>
        </authorList>
    </citation>
    <scope>NUCLEOTIDE SEQUENCE [LARGE SCALE GENOMIC DNA]</scope>
    <source>
        <strain evidence="7 8">BX1</strain>
    </source>
</reference>
<organism evidence="7 8">
    <name type="scientific">Yanshouia hominis</name>
    <dbReference type="NCBI Taxonomy" id="2763673"/>
    <lineage>
        <taxon>Bacteria</taxon>
        <taxon>Bacillati</taxon>
        <taxon>Bacillota</taxon>
        <taxon>Clostridia</taxon>
        <taxon>Eubacteriales</taxon>
        <taxon>Oscillospiraceae</taxon>
        <taxon>Yanshouia</taxon>
    </lineage>
</organism>
<dbReference type="Gene3D" id="2.40.50.140">
    <property type="entry name" value="Nucleic acid-binding proteins"/>
    <property type="match status" value="1"/>
</dbReference>
<dbReference type="PANTHER" id="PTHR33507">
    <property type="entry name" value="INNER MEMBRANE PROTEIN YBBJ"/>
    <property type="match status" value="1"/>
</dbReference>
<dbReference type="Pfam" id="PF01957">
    <property type="entry name" value="NfeD"/>
    <property type="match status" value="1"/>
</dbReference>
<evidence type="ECO:0000256" key="4">
    <source>
        <dbReference type="ARBA" id="ARBA00023136"/>
    </source>
</evidence>
<gene>
    <name evidence="7" type="ORF">H8717_13285</name>
</gene>
<sequence>MHYMPMTWLIIAILLGVFEAMTVDLVAIWFAIGALAAILPAAVGAPFWVQLVVFLAVGLLTLALTRPMVKRVLHVKKTNTNADRVIGMVGIVTVPIDNVAGTGRVLANGLDWAARTDDGAPVEAQERVLIKAIEGVTLIVERVG</sequence>
<evidence type="ECO:0000313" key="7">
    <source>
        <dbReference type="EMBL" id="MBC8577376.1"/>
    </source>
</evidence>
<proteinExistence type="predicted"/>